<dbReference type="Proteomes" id="UP000800092">
    <property type="component" value="Unassembled WGS sequence"/>
</dbReference>
<dbReference type="EMBL" id="ML991794">
    <property type="protein sequence ID" value="KAF2234950.1"/>
    <property type="molecule type" value="Genomic_DNA"/>
</dbReference>
<feature type="signal peptide" evidence="1">
    <location>
        <begin position="1"/>
        <end position="21"/>
    </location>
</feature>
<dbReference type="InterPro" id="IPR056124">
    <property type="entry name" value="DUF7707"/>
</dbReference>
<organism evidence="3 4">
    <name type="scientific">Viridothelium virens</name>
    <name type="common">Speckled blister lichen</name>
    <name type="synonym">Trypethelium virens</name>
    <dbReference type="NCBI Taxonomy" id="1048519"/>
    <lineage>
        <taxon>Eukaryota</taxon>
        <taxon>Fungi</taxon>
        <taxon>Dikarya</taxon>
        <taxon>Ascomycota</taxon>
        <taxon>Pezizomycotina</taxon>
        <taxon>Dothideomycetes</taxon>
        <taxon>Dothideomycetes incertae sedis</taxon>
        <taxon>Trypetheliales</taxon>
        <taxon>Trypetheliaceae</taxon>
        <taxon>Viridothelium</taxon>
    </lineage>
</organism>
<proteinExistence type="predicted"/>
<accession>A0A6A6HBR7</accession>
<dbReference type="Pfam" id="PF24808">
    <property type="entry name" value="DUF7707"/>
    <property type="match status" value="1"/>
</dbReference>
<dbReference type="PANTHER" id="PTHR38118">
    <property type="entry name" value="ANCHORED CELL WALL PROTEIN 11-RELATED"/>
    <property type="match status" value="1"/>
</dbReference>
<protein>
    <recommendedName>
        <fullName evidence="2">DUF7707 domain-containing protein</fullName>
    </recommendedName>
</protein>
<dbReference type="OrthoDB" id="2439692at2759"/>
<evidence type="ECO:0000313" key="3">
    <source>
        <dbReference type="EMBL" id="KAF2234950.1"/>
    </source>
</evidence>
<evidence type="ECO:0000259" key="2">
    <source>
        <dbReference type="Pfam" id="PF24808"/>
    </source>
</evidence>
<dbReference type="AlphaFoldDB" id="A0A6A6HBR7"/>
<gene>
    <name evidence="3" type="ORF">EV356DRAFT_532236</name>
</gene>
<evidence type="ECO:0000313" key="4">
    <source>
        <dbReference type="Proteomes" id="UP000800092"/>
    </source>
</evidence>
<reference evidence="3" key="1">
    <citation type="journal article" date="2020" name="Stud. Mycol.">
        <title>101 Dothideomycetes genomes: a test case for predicting lifestyles and emergence of pathogens.</title>
        <authorList>
            <person name="Haridas S."/>
            <person name="Albert R."/>
            <person name="Binder M."/>
            <person name="Bloem J."/>
            <person name="Labutti K."/>
            <person name="Salamov A."/>
            <person name="Andreopoulos B."/>
            <person name="Baker S."/>
            <person name="Barry K."/>
            <person name="Bills G."/>
            <person name="Bluhm B."/>
            <person name="Cannon C."/>
            <person name="Castanera R."/>
            <person name="Culley D."/>
            <person name="Daum C."/>
            <person name="Ezra D."/>
            <person name="Gonzalez J."/>
            <person name="Henrissat B."/>
            <person name="Kuo A."/>
            <person name="Liang C."/>
            <person name="Lipzen A."/>
            <person name="Lutzoni F."/>
            <person name="Magnuson J."/>
            <person name="Mondo S."/>
            <person name="Nolan M."/>
            <person name="Ohm R."/>
            <person name="Pangilinan J."/>
            <person name="Park H.-J."/>
            <person name="Ramirez L."/>
            <person name="Alfaro M."/>
            <person name="Sun H."/>
            <person name="Tritt A."/>
            <person name="Yoshinaga Y."/>
            <person name="Zwiers L.-H."/>
            <person name="Turgeon B."/>
            <person name="Goodwin S."/>
            <person name="Spatafora J."/>
            <person name="Crous P."/>
            <person name="Grigoriev I."/>
        </authorList>
    </citation>
    <scope>NUCLEOTIDE SEQUENCE</scope>
    <source>
        <strain evidence="3">Tuck. ex Michener</strain>
    </source>
</reference>
<name>A0A6A6HBR7_VIRVR</name>
<dbReference type="PANTHER" id="PTHR38118:SF2">
    <property type="entry name" value="CDP-ALCOHOL PHOSPHATIDYLTRANSFERASE PROTEIN"/>
    <property type="match status" value="1"/>
</dbReference>
<keyword evidence="1" id="KW-0732">Signal</keyword>
<feature type="chain" id="PRO_5025352739" description="DUF7707 domain-containing protein" evidence="1">
    <location>
        <begin position="22"/>
        <end position="198"/>
    </location>
</feature>
<keyword evidence="4" id="KW-1185">Reference proteome</keyword>
<feature type="domain" description="DUF7707" evidence="2">
    <location>
        <begin position="23"/>
        <end position="126"/>
    </location>
</feature>
<sequence>MFSSSLIAATSILALFGYTIAQTIDPNSVDIGTKNGWCTAQTSSCPLICLQQPGASGTTSNTCDPNSLSYTCVCNNNVTPNATQYTQTIPYFECTESNNQCVTNCGQNSACQSNCRTQNPCGAQDPYKGNATVSSILASQSTASATATNGATQTFNGFGGATTSSGSSGSARVSVEMGHNFGLATMALGVFAGFAILL</sequence>
<evidence type="ECO:0000256" key="1">
    <source>
        <dbReference type="SAM" id="SignalP"/>
    </source>
</evidence>